<dbReference type="Proteomes" id="UP000013827">
    <property type="component" value="Unassembled WGS sequence"/>
</dbReference>
<dbReference type="GeneID" id="17287274"/>
<dbReference type="PaxDb" id="2903-EOD42004"/>
<evidence type="ECO:0000313" key="2">
    <source>
        <dbReference type="Proteomes" id="UP000013827"/>
    </source>
</evidence>
<dbReference type="Gene3D" id="2.120.10.30">
    <property type="entry name" value="TolB, C-terminal domain"/>
    <property type="match status" value="1"/>
</dbReference>
<reference evidence="1" key="2">
    <citation type="submission" date="2024-10" db="UniProtKB">
        <authorList>
            <consortium name="EnsemblProtists"/>
        </authorList>
    </citation>
    <scope>IDENTIFICATION</scope>
</reference>
<dbReference type="eggNOG" id="ENOG502S0CC">
    <property type="taxonomic scope" value="Eukaryota"/>
</dbReference>
<reference evidence="2" key="1">
    <citation type="journal article" date="2013" name="Nature">
        <title>Pan genome of the phytoplankton Emiliania underpins its global distribution.</title>
        <authorList>
            <person name="Read B.A."/>
            <person name="Kegel J."/>
            <person name="Klute M.J."/>
            <person name="Kuo A."/>
            <person name="Lefebvre S.C."/>
            <person name="Maumus F."/>
            <person name="Mayer C."/>
            <person name="Miller J."/>
            <person name="Monier A."/>
            <person name="Salamov A."/>
            <person name="Young J."/>
            <person name="Aguilar M."/>
            <person name="Claverie J.M."/>
            <person name="Frickenhaus S."/>
            <person name="Gonzalez K."/>
            <person name="Herman E.K."/>
            <person name="Lin Y.C."/>
            <person name="Napier J."/>
            <person name="Ogata H."/>
            <person name="Sarno A.F."/>
            <person name="Shmutz J."/>
            <person name="Schroeder D."/>
            <person name="de Vargas C."/>
            <person name="Verret F."/>
            <person name="von Dassow P."/>
            <person name="Valentin K."/>
            <person name="Van de Peer Y."/>
            <person name="Wheeler G."/>
            <person name="Dacks J.B."/>
            <person name="Delwiche C.F."/>
            <person name="Dyhrman S.T."/>
            <person name="Glockner G."/>
            <person name="John U."/>
            <person name="Richards T."/>
            <person name="Worden A.Z."/>
            <person name="Zhang X."/>
            <person name="Grigoriev I.V."/>
            <person name="Allen A.E."/>
            <person name="Bidle K."/>
            <person name="Borodovsky M."/>
            <person name="Bowler C."/>
            <person name="Brownlee C."/>
            <person name="Cock J.M."/>
            <person name="Elias M."/>
            <person name="Gladyshev V.N."/>
            <person name="Groth M."/>
            <person name="Guda C."/>
            <person name="Hadaegh A."/>
            <person name="Iglesias-Rodriguez M.D."/>
            <person name="Jenkins J."/>
            <person name="Jones B.M."/>
            <person name="Lawson T."/>
            <person name="Leese F."/>
            <person name="Lindquist E."/>
            <person name="Lobanov A."/>
            <person name="Lomsadze A."/>
            <person name="Malik S.B."/>
            <person name="Marsh M.E."/>
            <person name="Mackinder L."/>
            <person name="Mock T."/>
            <person name="Mueller-Roeber B."/>
            <person name="Pagarete A."/>
            <person name="Parker M."/>
            <person name="Probert I."/>
            <person name="Quesneville H."/>
            <person name="Raines C."/>
            <person name="Rensing S.A."/>
            <person name="Riano-Pachon D.M."/>
            <person name="Richier S."/>
            <person name="Rokitta S."/>
            <person name="Shiraiwa Y."/>
            <person name="Soanes D.M."/>
            <person name="van der Giezen M."/>
            <person name="Wahlund T.M."/>
            <person name="Williams B."/>
            <person name="Wilson W."/>
            <person name="Wolfe G."/>
            <person name="Wurch L.L."/>
        </authorList>
    </citation>
    <scope>NUCLEOTIDE SEQUENCE</scope>
</reference>
<dbReference type="SUPFAM" id="SSF101898">
    <property type="entry name" value="NHL repeat"/>
    <property type="match status" value="1"/>
</dbReference>
<name>A0A0D3L1W9_EMIH1</name>
<dbReference type="RefSeq" id="XP_005794433.1">
    <property type="nucleotide sequence ID" value="XM_005794376.1"/>
</dbReference>
<dbReference type="AlphaFoldDB" id="A0A0D3L1W9"/>
<dbReference type="OMA" id="WMWHGAA"/>
<keyword evidence="2" id="KW-1185">Reference proteome</keyword>
<dbReference type="InterPro" id="IPR011042">
    <property type="entry name" value="6-blade_b-propeller_TolB-like"/>
</dbReference>
<accession>A0A0D3L1W9</accession>
<protein>
    <submittedName>
        <fullName evidence="1">Uncharacterized protein</fullName>
    </submittedName>
</protein>
<dbReference type="KEGG" id="ehx:EMIHUDRAFT_194671"/>
<dbReference type="EnsemblProtists" id="EOD42004">
    <property type="protein sequence ID" value="EOD42004"/>
    <property type="gene ID" value="EMIHUDRAFT_194671"/>
</dbReference>
<evidence type="ECO:0000313" key="1">
    <source>
        <dbReference type="EnsemblProtists" id="EOD42004"/>
    </source>
</evidence>
<organism evidence="1 2">
    <name type="scientific">Emiliania huxleyi (strain CCMP1516)</name>
    <dbReference type="NCBI Taxonomy" id="280463"/>
    <lineage>
        <taxon>Eukaryota</taxon>
        <taxon>Haptista</taxon>
        <taxon>Haptophyta</taxon>
        <taxon>Prymnesiophyceae</taxon>
        <taxon>Isochrysidales</taxon>
        <taxon>Noelaerhabdaceae</taxon>
        <taxon>Emiliania</taxon>
    </lineage>
</organism>
<dbReference type="HOGENOM" id="CLU_695246_0_0_1"/>
<sequence>MPCRSDPQPPPESNAAAPAAECPSAYGATVELIGGSHPGIDKWLGGELAADGCIYGVPGSAKCVLKVDPRTDEVTRLGDLRGLSAIRGGKFKWLRGALDPETGDTFGVPSNGNQVLRIDRAGGIDLLGDPDALQGHWKWHGGVRAANGSLYCCPCNADRVLKIAPASGEVSLVGGPWPGKQKWYGSLLGKDGCMYNVPNCASAVLKFDPASETGTLLGNLPGGGWKWHGAAVGGDGNIYGVPAHARRVLKIVVGSDEVREIGMVLPDTKYKWGGACTAANGDVVCFPSDTGRTLHICCAPGVPEDEQVSLIGPSYPGGNKWQNGFLGRDNAIYGLPCNAPAVLRISPSFEVTTLRLSGGDSCGASPEKWEGGVIAPSGVIYAMPQQADRVLRIDPGARAA</sequence>
<proteinExistence type="predicted"/>